<proteinExistence type="predicted"/>
<accession>A0A4Z2HSZ9</accession>
<organism evidence="2 3">
    <name type="scientific">Liparis tanakae</name>
    <name type="common">Tanaka's snailfish</name>
    <dbReference type="NCBI Taxonomy" id="230148"/>
    <lineage>
        <taxon>Eukaryota</taxon>
        <taxon>Metazoa</taxon>
        <taxon>Chordata</taxon>
        <taxon>Craniata</taxon>
        <taxon>Vertebrata</taxon>
        <taxon>Euteleostomi</taxon>
        <taxon>Actinopterygii</taxon>
        <taxon>Neopterygii</taxon>
        <taxon>Teleostei</taxon>
        <taxon>Neoteleostei</taxon>
        <taxon>Acanthomorphata</taxon>
        <taxon>Eupercaria</taxon>
        <taxon>Perciformes</taxon>
        <taxon>Cottioidei</taxon>
        <taxon>Cottales</taxon>
        <taxon>Liparidae</taxon>
        <taxon>Liparis</taxon>
    </lineage>
</organism>
<evidence type="ECO:0000256" key="1">
    <source>
        <dbReference type="SAM" id="MobiDB-lite"/>
    </source>
</evidence>
<keyword evidence="3" id="KW-1185">Reference proteome</keyword>
<protein>
    <submittedName>
        <fullName evidence="2">Uncharacterized protein</fullName>
    </submittedName>
</protein>
<dbReference type="Proteomes" id="UP000314294">
    <property type="component" value="Unassembled WGS sequence"/>
</dbReference>
<evidence type="ECO:0000313" key="2">
    <source>
        <dbReference type="EMBL" id="TNN68780.1"/>
    </source>
</evidence>
<name>A0A4Z2HSZ9_9TELE</name>
<reference evidence="2 3" key="1">
    <citation type="submission" date="2019-03" db="EMBL/GenBank/DDBJ databases">
        <title>First draft genome of Liparis tanakae, snailfish: a comprehensive survey of snailfish specific genes.</title>
        <authorList>
            <person name="Kim W."/>
            <person name="Song I."/>
            <person name="Jeong J.-H."/>
            <person name="Kim D."/>
            <person name="Kim S."/>
            <person name="Ryu S."/>
            <person name="Song J.Y."/>
            <person name="Lee S.K."/>
        </authorList>
    </citation>
    <scope>NUCLEOTIDE SEQUENCE [LARGE SCALE GENOMIC DNA]</scope>
    <source>
        <tissue evidence="2">Muscle</tissue>
    </source>
</reference>
<dbReference type="EMBL" id="SRLO01000184">
    <property type="protein sequence ID" value="TNN68780.1"/>
    <property type="molecule type" value="Genomic_DNA"/>
</dbReference>
<evidence type="ECO:0000313" key="3">
    <source>
        <dbReference type="Proteomes" id="UP000314294"/>
    </source>
</evidence>
<sequence length="106" mass="11715">MLSIEDLTVSVSMVTILETNYITREERKMQIFVLQASLSSGCDEVDTRAGVRFQVDRVPLRRRGRPSRSVTVGDVTHEETCQVASGASRQMADDLIGTPGGRTDAW</sequence>
<dbReference type="AlphaFoldDB" id="A0A4Z2HSZ9"/>
<feature type="region of interest" description="Disordered" evidence="1">
    <location>
        <begin position="64"/>
        <end position="106"/>
    </location>
</feature>
<comment type="caution">
    <text evidence="2">The sequence shown here is derived from an EMBL/GenBank/DDBJ whole genome shotgun (WGS) entry which is preliminary data.</text>
</comment>
<gene>
    <name evidence="2" type="ORF">EYF80_020968</name>
</gene>